<dbReference type="Proteomes" id="UP000013201">
    <property type="component" value="Unassembled WGS sequence"/>
</dbReference>
<keyword evidence="2" id="KW-1185">Reference proteome</keyword>
<evidence type="ECO:0000313" key="2">
    <source>
        <dbReference type="Proteomes" id="UP000013201"/>
    </source>
</evidence>
<organism evidence="1 2">
    <name type="scientific">Sphingobium indicum BiD32</name>
    <dbReference type="NCBI Taxonomy" id="1301087"/>
    <lineage>
        <taxon>Bacteria</taxon>
        <taxon>Pseudomonadati</taxon>
        <taxon>Pseudomonadota</taxon>
        <taxon>Alphaproteobacteria</taxon>
        <taxon>Sphingomonadales</taxon>
        <taxon>Sphingomonadaceae</taxon>
        <taxon>Sphingobium</taxon>
    </lineage>
</organism>
<accession>N1MJP4</accession>
<reference evidence="2" key="2">
    <citation type="submission" date="2013-04" db="EMBL/GenBank/DDBJ databases">
        <title>Bisphenol A degrading Sphingobium sp. strain BiD32.</title>
        <authorList>
            <person name="Nielsen J.L."/>
            <person name="Zhou N.A."/>
            <person name="Kjeldal H."/>
        </authorList>
    </citation>
    <scope>NUCLEOTIDE SEQUENCE [LARGE SCALE GENOMIC DNA]</scope>
    <source>
        <strain evidence="2">BiD32</strain>
    </source>
</reference>
<reference evidence="1 2" key="1">
    <citation type="submission" date="2013-03" db="EMBL/GenBank/DDBJ databases">
        <authorList>
            <person name="Le V."/>
        </authorList>
    </citation>
    <scope>NUCLEOTIDE SEQUENCE [LARGE SCALE GENOMIC DNA]</scope>
    <source>
        <strain evidence="1 2">BiD32</strain>
    </source>
</reference>
<name>N1MJP4_9SPHN</name>
<gene>
    <name evidence="1" type="ORF">EBBID32_2070</name>
</gene>
<protein>
    <submittedName>
        <fullName evidence="1">Uncharacterized protein</fullName>
    </submittedName>
</protein>
<comment type="caution">
    <text evidence="1">The sequence shown here is derived from an EMBL/GenBank/DDBJ whole genome shotgun (WGS) entry which is preliminary data.</text>
</comment>
<sequence length="97" mass="10431">MATIGGLYRVHGERPDGVGERLIGNGHRQRASFLNRTGLNNTEQPASFAGESRSRLLCLVKPHASTAAGVKAASCRSNDRFCAAPSFAMREEWQASA</sequence>
<dbReference type="AlphaFoldDB" id="N1MJP4"/>
<evidence type="ECO:0000313" key="1">
    <source>
        <dbReference type="EMBL" id="CCW15877.1"/>
    </source>
</evidence>
<dbReference type="EMBL" id="CAVK010000012">
    <property type="protein sequence ID" value="CCW15877.1"/>
    <property type="molecule type" value="Genomic_DNA"/>
</dbReference>
<proteinExistence type="predicted"/>